<dbReference type="PANTHER" id="PTHR22803">
    <property type="entry name" value="MANNOSE, PHOSPHOLIPASE, LECTIN RECEPTOR RELATED"/>
    <property type="match status" value="1"/>
</dbReference>
<feature type="domain" description="C-type lectin" evidence="2">
    <location>
        <begin position="226"/>
        <end position="331"/>
    </location>
</feature>
<dbReference type="Gene3D" id="3.30.530.20">
    <property type="match status" value="1"/>
</dbReference>
<dbReference type="Pfam" id="PF01852">
    <property type="entry name" value="START"/>
    <property type="match status" value="1"/>
</dbReference>
<dbReference type="GO" id="GO:0008289">
    <property type="term" value="F:lipid binding"/>
    <property type="evidence" value="ECO:0007669"/>
    <property type="project" value="InterPro"/>
</dbReference>
<dbReference type="Gene3D" id="3.10.100.10">
    <property type="entry name" value="Mannose-Binding Protein A, subunit A"/>
    <property type="match status" value="1"/>
</dbReference>
<dbReference type="PROSITE" id="PS50041">
    <property type="entry name" value="C_TYPE_LECTIN_2"/>
    <property type="match status" value="1"/>
</dbReference>
<dbReference type="SUPFAM" id="SSF56436">
    <property type="entry name" value="C-type lectin-like"/>
    <property type="match status" value="1"/>
</dbReference>
<dbReference type="InterPro" id="IPR050111">
    <property type="entry name" value="C-type_lectin/snaclec_domain"/>
</dbReference>
<dbReference type="SMART" id="SM00034">
    <property type="entry name" value="CLECT"/>
    <property type="match status" value="1"/>
</dbReference>
<dbReference type="CDD" id="cd00037">
    <property type="entry name" value="CLECT"/>
    <property type="match status" value="1"/>
</dbReference>
<dbReference type="InterPro" id="IPR023393">
    <property type="entry name" value="START-like_dom_sf"/>
</dbReference>
<evidence type="ECO:0000313" key="3">
    <source>
        <dbReference type="Proteomes" id="UP000095283"/>
    </source>
</evidence>
<organism evidence="3 4">
    <name type="scientific">Heterorhabditis bacteriophora</name>
    <name type="common">Entomopathogenic nematode worm</name>
    <dbReference type="NCBI Taxonomy" id="37862"/>
    <lineage>
        <taxon>Eukaryota</taxon>
        <taxon>Metazoa</taxon>
        <taxon>Ecdysozoa</taxon>
        <taxon>Nematoda</taxon>
        <taxon>Chromadorea</taxon>
        <taxon>Rhabditida</taxon>
        <taxon>Rhabditina</taxon>
        <taxon>Rhabditomorpha</taxon>
        <taxon>Strongyloidea</taxon>
        <taxon>Heterorhabditidae</taxon>
        <taxon>Heterorhabditis</taxon>
    </lineage>
</organism>
<feature type="transmembrane region" description="Helical" evidence="1">
    <location>
        <begin position="193"/>
        <end position="210"/>
    </location>
</feature>
<keyword evidence="3" id="KW-1185">Reference proteome</keyword>
<accession>A0A1I7XPK9</accession>
<sequence>MSEPNPVSVGETVLVDLTRFVDGGNEGWKLYSNDDGIIVQTRKSDVEKVPVDIIRCKIELENTDLATVLALVSPWLPYRKQWDEMLDKATILEQLTPEHRLVHHVTKKKFPMSARDSFTGFETPAVHPTIVVSHRTRDSESSDADFQDDFFSIDGPLRREPSTVESRLNTLQQSLALQLNNMRSRIEKLEKKVIIIHVLYTILYLVYQLLVTGLQTAAHADWNRTDSGSLYRLFEERKNWDDAEAFCQSFDAHLAVVDNESKNGFIKSLINNSTVSDYVWIGMKTKTSSTANRDTFSNFAEDSPIDGCAVMDQAGVWSIRSCSQLRPFVCQMVVARI</sequence>
<keyword evidence="1" id="KW-0472">Membrane</keyword>
<dbReference type="InterPro" id="IPR001304">
    <property type="entry name" value="C-type_lectin-like"/>
</dbReference>
<evidence type="ECO:0000256" key="1">
    <source>
        <dbReference type="SAM" id="Phobius"/>
    </source>
</evidence>
<dbReference type="SUPFAM" id="SSF55961">
    <property type="entry name" value="Bet v1-like"/>
    <property type="match status" value="1"/>
</dbReference>
<dbReference type="Proteomes" id="UP000095283">
    <property type="component" value="Unplaced"/>
</dbReference>
<proteinExistence type="predicted"/>
<keyword evidence="1" id="KW-1133">Transmembrane helix</keyword>
<evidence type="ECO:0000259" key="2">
    <source>
        <dbReference type="PROSITE" id="PS50041"/>
    </source>
</evidence>
<name>A0A1I7XPK9_HETBA</name>
<dbReference type="InterPro" id="IPR016186">
    <property type="entry name" value="C-type_lectin-like/link_sf"/>
</dbReference>
<dbReference type="AlphaFoldDB" id="A0A1I7XPK9"/>
<reference evidence="4" key="1">
    <citation type="submission" date="2016-11" db="UniProtKB">
        <authorList>
            <consortium name="WormBaseParasite"/>
        </authorList>
    </citation>
    <scope>IDENTIFICATION</scope>
</reference>
<dbReference type="WBParaSite" id="Hba_19671">
    <property type="protein sequence ID" value="Hba_19671"/>
    <property type="gene ID" value="Hba_19671"/>
</dbReference>
<evidence type="ECO:0000313" key="4">
    <source>
        <dbReference type="WBParaSite" id="Hba_19671"/>
    </source>
</evidence>
<dbReference type="InterPro" id="IPR002913">
    <property type="entry name" value="START_lipid-bd_dom"/>
</dbReference>
<dbReference type="InterPro" id="IPR016187">
    <property type="entry name" value="CTDL_fold"/>
</dbReference>
<protein>
    <submittedName>
        <fullName evidence="4">C-type lectin domain-containing protein</fullName>
    </submittedName>
</protein>
<dbReference type="Pfam" id="PF00059">
    <property type="entry name" value="Lectin_C"/>
    <property type="match status" value="1"/>
</dbReference>
<keyword evidence="1" id="KW-0812">Transmembrane</keyword>